<proteinExistence type="predicted"/>
<sequence length="150" mass="16509">MTVRKMKANNPIVIEAAKNRARILASLGLVVDEKTARIASRKTVERPPSDYTDTAASDLPLVSDVLKDVVQQAAQEAPSESQPRSGKFEQFVIYSKYGGHKIKARSGDYIVLRAKDLLVSNEPTQASAETDGKEDGTPKDPTYRVRRPKP</sequence>
<comment type="caution">
    <text evidence="2">The sequence shown here is derived from an EMBL/GenBank/DDBJ whole genome shotgun (WGS) entry which is preliminary data.</text>
</comment>
<feature type="compositionally biased region" description="Basic and acidic residues" evidence="1">
    <location>
        <begin position="130"/>
        <end position="143"/>
    </location>
</feature>
<reference evidence="3" key="1">
    <citation type="journal article" date="2019" name="Int. J. Syst. Evol. Microbiol.">
        <title>The Global Catalogue of Microorganisms (GCM) 10K type strain sequencing project: providing services to taxonomists for standard genome sequencing and annotation.</title>
        <authorList>
            <consortium name="The Broad Institute Genomics Platform"/>
            <consortium name="The Broad Institute Genome Sequencing Center for Infectious Disease"/>
            <person name="Wu L."/>
            <person name="Ma J."/>
        </authorList>
    </citation>
    <scope>NUCLEOTIDE SEQUENCE [LARGE SCALE GENOMIC DNA]</scope>
    <source>
        <strain evidence="3">CGMCC 1.1927</strain>
    </source>
</reference>
<accession>A0ABQ1X9B7</accession>
<dbReference type="Proteomes" id="UP000596938">
    <property type="component" value="Unassembled WGS sequence"/>
</dbReference>
<name>A0ABQ1X9B7_9MICC</name>
<keyword evidence="3" id="KW-1185">Reference proteome</keyword>
<organism evidence="2 3">
    <name type="scientific">Pseudarthrobacter polychromogenes</name>
    <dbReference type="NCBI Taxonomy" id="1676"/>
    <lineage>
        <taxon>Bacteria</taxon>
        <taxon>Bacillati</taxon>
        <taxon>Actinomycetota</taxon>
        <taxon>Actinomycetes</taxon>
        <taxon>Micrococcales</taxon>
        <taxon>Micrococcaceae</taxon>
        <taxon>Pseudarthrobacter</taxon>
    </lineage>
</organism>
<evidence type="ECO:0000313" key="3">
    <source>
        <dbReference type="Proteomes" id="UP000596938"/>
    </source>
</evidence>
<protein>
    <submittedName>
        <fullName evidence="2">Uncharacterized protein</fullName>
    </submittedName>
</protein>
<evidence type="ECO:0000256" key="1">
    <source>
        <dbReference type="SAM" id="MobiDB-lite"/>
    </source>
</evidence>
<gene>
    <name evidence="2" type="ORF">GCM10011577_01480</name>
</gene>
<dbReference type="EMBL" id="BMKU01000001">
    <property type="protein sequence ID" value="GGG83735.1"/>
    <property type="molecule type" value="Genomic_DNA"/>
</dbReference>
<feature type="region of interest" description="Disordered" evidence="1">
    <location>
        <begin position="120"/>
        <end position="150"/>
    </location>
</feature>
<evidence type="ECO:0000313" key="2">
    <source>
        <dbReference type="EMBL" id="GGG83735.1"/>
    </source>
</evidence>